<dbReference type="RefSeq" id="WP_264082132.1">
    <property type="nucleotide sequence ID" value="NZ_BAABJG010000001.1"/>
</dbReference>
<sequence length="43" mass="4870">MTYSRIEAPFRHFGNLKREANQLEQRIADTHPNASLSGQPGQC</sequence>
<keyword evidence="2" id="KW-1185">Reference proteome</keyword>
<comment type="caution">
    <text evidence="1">The sequence shown here is derived from an EMBL/GenBank/DDBJ whole genome shotgun (WGS) entry which is preliminary data.</text>
</comment>
<dbReference type="EMBL" id="JBHTLU010000055">
    <property type="protein sequence ID" value="MFD1225071.1"/>
    <property type="molecule type" value="Genomic_DNA"/>
</dbReference>
<name>A0ABW3UYN4_9BACL</name>
<protein>
    <submittedName>
        <fullName evidence="1">Uncharacterized protein</fullName>
    </submittedName>
</protein>
<dbReference type="Proteomes" id="UP001597180">
    <property type="component" value="Unassembled WGS sequence"/>
</dbReference>
<evidence type="ECO:0000313" key="1">
    <source>
        <dbReference type="EMBL" id="MFD1225071.1"/>
    </source>
</evidence>
<gene>
    <name evidence="1" type="ORF">ACFQ4B_33830</name>
</gene>
<proteinExistence type="predicted"/>
<evidence type="ECO:0000313" key="2">
    <source>
        <dbReference type="Proteomes" id="UP001597180"/>
    </source>
</evidence>
<organism evidence="1 2">
    <name type="scientific">Paenibacillus vulneris</name>
    <dbReference type="NCBI Taxonomy" id="1133364"/>
    <lineage>
        <taxon>Bacteria</taxon>
        <taxon>Bacillati</taxon>
        <taxon>Bacillota</taxon>
        <taxon>Bacilli</taxon>
        <taxon>Bacillales</taxon>
        <taxon>Paenibacillaceae</taxon>
        <taxon>Paenibacillus</taxon>
    </lineage>
</organism>
<reference evidence="2" key="1">
    <citation type="journal article" date="2019" name="Int. J. Syst. Evol. Microbiol.">
        <title>The Global Catalogue of Microorganisms (GCM) 10K type strain sequencing project: providing services to taxonomists for standard genome sequencing and annotation.</title>
        <authorList>
            <consortium name="The Broad Institute Genomics Platform"/>
            <consortium name="The Broad Institute Genome Sequencing Center for Infectious Disease"/>
            <person name="Wu L."/>
            <person name="Ma J."/>
        </authorList>
    </citation>
    <scope>NUCLEOTIDE SEQUENCE [LARGE SCALE GENOMIC DNA]</scope>
    <source>
        <strain evidence="2">CCUG 53270</strain>
    </source>
</reference>
<accession>A0ABW3UYN4</accession>